<dbReference type="Pfam" id="PF00266">
    <property type="entry name" value="Aminotran_5"/>
    <property type="match status" value="1"/>
</dbReference>
<dbReference type="InterPro" id="IPR015424">
    <property type="entry name" value="PyrdxlP-dep_Trfase"/>
</dbReference>
<keyword evidence="1" id="KW-0663">Pyridoxal phosphate</keyword>
<dbReference type="SUPFAM" id="SSF53383">
    <property type="entry name" value="PLP-dependent transferases"/>
    <property type="match status" value="1"/>
</dbReference>
<organism evidence="3 4">
    <name type="scientific">Arsukibacterium ikkense</name>
    <dbReference type="NCBI Taxonomy" id="336831"/>
    <lineage>
        <taxon>Bacteria</taxon>
        <taxon>Pseudomonadati</taxon>
        <taxon>Pseudomonadota</taxon>
        <taxon>Gammaproteobacteria</taxon>
        <taxon>Chromatiales</taxon>
        <taxon>Chromatiaceae</taxon>
        <taxon>Arsukibacterium</taxon>
    </lineage>
</organism>
<dbReference type="PANTHER" id="PTHR43586:SF8">
    <property type="entry name" value="CYSTEINE DESULFURASE 1, CHLOROPLASTIC"/>
    <property type="match status" value="1"/>
</dbReference>
<dbReference type="Proteomes" id="UP000034228">
    <property type="component" value="Unassembled WGS sequence"/>
</dbReference>
<feature type="domain" description="Aminotransferase class V" evidence="2">
    <location>
        <begin position="4"/>
        <end position="107"/>
    </location>
</feature>
<evidence type="ECO:0000256" key="1">
    <source>
        <dbReference type="ARBA" id="ARBA00022898"/>
    </source>
</evidence>
<dbReference type="STRING" id="336831.WG68_16640"/>
<sequence length="122" mass="12920">MAGATSLIQKLNINEIKSYKAMLLKQFFGGLQQIPGLDILSSPVHNAGIVALNVQGEHPANVAELLNQQAVAVRGGQHCAMPFFSQLGLAGAVRFSFAPYNNEADVTTSLQALTQAVEILTA</sequence>
<evidence type="ECO:0000313" key="4">
    <source>
        <dbReference type="Proteomes" id="UP000034228"/>
    </source>
</evidence>
<accession>A0A0M2V534</accession>
<name>A0A0M2V534_9GAMM</name>
<keyword evidence="4" id="KW-1185">Reference proteome</keyword>
<dbReference type="AlphaFoldDB" id="A0A0M2V534"/>
<dbReference type="RefSeq" id="WP_046558853.1">
    <property type="nucleotide sequence ID" value="NZ_LAHO01000018.1"/>
</dbReference>
<gene>
    <name evidence="3" type="ORF">WG68_16640</name>
</gene>
<evidence type="ECO:0000259" key="2">
    <source>
        <dbReference type="Pfam" id="PF00266"/>
    </source>
</evidence>
<reference evidence="3 4" key="1">
    <citation type="submission" date="2015-03" db="EMBL/GenBank/DDBJ databases">
        <title>Draft genome sequences of two protease-producing strains of Arsukibacterium isolated from two cold and alkaline environments.</title>
        <authorList>
            <person name="Lylloff J.E."/>
            <person name="Skov L.B."/>
            <person name="Jepsen M."/>
            <person name="Hallin P.F."/>
            <person name="Sorensen S.J."/>
            <person name="Stougaard P."/>
            <person name="Glaring M.A."/>
        </authorList>
    </citation>
    <scope>NUCLEOTIDE SEQUENCE [LARGE SCALE GENOMIC DNA]</scope>
    <source>
        <strain evidence="3 4">GCM72</strain>
    </source>
</reference>
<evidence type="ECO:0000313" key="3">
    <source>
        <dbReference type="EMBL" id="KKO44263.1"/>
    </source>
</evidence>
<dbReference type="Gene3D" id="3.90.1150.10">
    <property type="entry name" value="Aspartate Aminotransferase, domain 1"/>
    <property type="match status" value="1"/>
</dbReference>
<comment type="caution">
    <text evidence="3">The sequence shown here is derived from an EMBL/GenBank/DDBJ whole genome shotgun (WGS) entry which is preliminary data.</text>
</comment>
<dbReference type="EMBL" id="LAHO01000018">
    <property type="protein sequence ID" value="KKO44263.1"/>
    <property type="molecule type" value="Genomic_DNA"/>
</dbReference>
<proteinExistence type="predicted"/>
<dbReference type="PANTHER" id="PTHR43586">
    <property type="entry name" value="CYSTEINE DESULFURASE"/>
    <property type="match status" value="1"/>
</dbReference>
<dbReference type="InterPro" id="IPR000192">
    <property type="entry name" value="Aminotrans_V_dom"/>
</dbReference>
<protein>
    <recommendedName>
        <fullName evidence="2">Aminotransferase class V domain-containing protein</fullName>
    </recommendedName>
</protein>
<dbReference type="InterPro" id="IPR015422">
    <property type="entry name" value="PyrdxlP-dep_Trfase_small"/>
</dbReference>